<accession>A0A2H0TG41</accession>
<dbReference type="EMBL" id="PFCN01000014">
    <property type="protein sequence ID" value="PIR70502.1"/>
    <property type="molecule type" value="Genomic_DNA"/>
</dbReference>
<sequence>MVKNTDETNNELYQCEECGFHYVEKEWAETGHVFLSTSGSTPPTVFCYNTDMFDDEFGSDFITSKAREFAARRAKRGAFYFLSLSLVLVAAVAIPTFALAVRFDTPQSTHALALSVADVAGESLVRISETLDVFASRLMYETGSIRERVGAWLCRVFGTCDEGIVKEPTQVQPPPTFVTSEREPATTTVSNQYITQPAAPHTQSSVTIGVDENTLNARIASLRNDLLSRISQVSAGSGGSASYVPVYVNPSSDTFVTKDAYDKQIDALFRIIGMMGRIDKLSGTNLKNVTASGVSGLTDADIPDGITASNYLPLVGGTLTGTLTGTNLTLSGDLTVSGAQTLSGAITVPYLSATSSTASSFIQASTTRFSVFDTAYFGGTSTTTISNIGSITLPSAALLTAPYASSTAFTVSGTGYFGTASTTSFNLSGTANLQSISADSLLYNNASRELAAVSVASSLAFSSGELALNLGTGNTWTALQNFSAGASTT</sequence>
<comment type="caution">
    <text evidence="2">The sequence shown here is derived from an EMBL/GenBank/DDBJ whole genome shotgun (WGS) entry which is preliminary data.</text>
</comment>
<keyword evidence="1" id="KW-1133">Transmembrane helix</keyword>
<evidence type="ECO:0000313" key="2">
    <source>
        <dbReference type="EMBL" id="PIR70502.1"/>
    </source>
</evidence>
<organism evidence="2 3">
    <name type="scientific">Candidatus Niyogibacteria bacterium CG10_big_fil_rev_8_21_14_0_10_42_19</name>
    <dbReference type="NCBI Taxonomy" id="1974725"/>
    <lineage>
        <taxon>Bacteria</taxon>
        <taxon>Candidatus Niyogiibacteriota</taxon>
    </lineage>
</organism>
<feature type="non-terminal residue" evidence="2">
    <location>
        <position position="489"/>
    </location>
</feature>
<reference evidence="3" key="1">
    <citation type="submission" date="2017-09" db="EMBL/GenBank/DDBJ databases">
        <title>Depth-based differentiation of microbial function through sediment-hosted aquifers and enrichment of novel symbionts in the deep terrestrial subsurface.</title>
        <authorList>
            <person name="Probst A.J."/>
            <person name="Ladd B."/>
            <person name="Jarett J.K."/>
            <person name="Geller-Mcgrath D.E."/>
            <person name="Sieber C.M.K."/>
            <person name="Emerson J.B."/>
            <person name="Anantharaman K."/>
            <person name="Thomas B.C."/>
            <person name="Malmstrom R."/>
            <person name="Stieglmeier M."/>
            <person name="Klingl A."/>
            <person name="Woyke T."/>
            <person name="Ryan C.M."/>
            <person name="Banfield J.F."/>
        </authorList>
    </citation>
    <scope>NUCLEOTIDE SEQUENCE [LARGE SCALE GENOMIC DNA]</scope>
</reference>
<evidence type="ECO:0000313" key="3">
    <source>
        <dbReference type="Proteomes" id="UP000229383"/>
    </source>
</evidence>
<gene>
    <name evidence="2" type="ORF">COU46_01015</name>
</gene>
<proteinExistence type="predicted"/>
<keyword evidence="1" id="KW-0812">Transmembrane</keyword>
<feature type="transmembrane region" description="Helical" evidence="1">
    <location>
        <begin position="77"/>
        <end position="101"/>
    </location>
</feature>
<dbReference type="Proteomes" id="UP000229383">
    <property type="component" value="Unassembled WGS sequence"/>
</dbReference>
<dbReference type="AlphaFoldDB" id="A0A2H0TG41"/>
<keyword evidence="1" id="KW-0472">Membrane</keyword>
<evidence type="ECO:0000256" key="1">
    <source>
        <dbReference type="SAM" id="Phobius"/>
    </source>
</evidence>
<name>A0A2H0TG41_9BACT</name>
<protein>
    <submittedName>
        <fullName evidence="2">Uncharacterized protein</fullName>
    </submittedName>
</protein>